<name>A0ABU3L814_9FLAO</name>
<evidence type="ECO:0000256" key="6">
    <source>
        <dbReference type="ARBA" id="ARBA00023237"/>
    </source>
</evidence>
<dbReference type="Pfam" id="PF07715">
    <property type="entry name" value="Plug"/>
    <property type="match status" value="1"/>
</dbReference>
<feature type="signal peptide" evidence="9">
    <location>
        <begin position="1"/>
        <end position="23"/>
    </location>
</feature>
<dbReference type="NCBIfam" id="TIGR04056">
    <property type="entry name" value="OMP_RagA_SusC"/>
    <property type="match status" value="1"/>
</dbReference>
<keyword evidence="6 7" id="KW-0998">Cell outer membrane</keyword>
<keyword evidence="4 7" id="KW-0812">Transmembrane</keyword>
<dbReference type="Gene3D" id="2.40.170.20">
    <property type="entry name" value="TonB-dependent receptor, beta-barrel domain"/>
    <property type="match status" value="1"/>
</dbReference>
<feature type="compositionally biased region" description="Polar residues" evidence="8">
    <location>
        <begin position="979"/>
        <end position="997"/>
    </location>
</feature>
<dbReference type="Proteomes" id="UP001250656">
    <property type="component" value="Unassembled WGS sequence"/>
</dbReference>
<evidence type="ECO:0000256" key="7">
    <source>
        <dbReference type="PROSITE-ProRule" id="PRU01360"/>
    </source>
</evidence>
<comment type="similarity">
    <text evidence="7">Belongs to the TonB-dependent receptor family.</text>
</comment>
<evidence type="ECO:0000256" key="8">
    <source>
        <dbReference type="SAM" id="MobiDB-lite"/>
    </source>
</evidence>
<organism evidence="11 12">
    <name type="scientific">Pricia mediterranea</name>
    <dbReference type="NCBI Taxonomy" id="3076079"/>
    <lineage>
        <taxon>Bacteria</taxon>
        <taxon>Pseudomonadati</taxon>
        <taxon>Bacteroidota</taxon>
        <taxon>Flavobacteriia</taxon>
        <taxon>Flavobacteriales</taxon>
        <taxon>Flavobacteriaceae</taxon>
        <taxon>Pricia</taxon>
    </lineage>
</organism>
<dbReference type="InterPro" id="IPR023996">
    <property type="entry name" value="TonB-dep_OMP_SusC/RagA"/>
</dbReference>
<dbReference type="NCBIfam" id="TIGR04057">
    <property type="entry name" value="SusC_RagA_signa"/>
    <property type="match status" value="1"/>
</dbReference>
<feature type="region of interest" description="Disordered" evidence="8">
    <location>
        <begin position="978"/>
        <end position="997"/>
    </location>
</feature>
<comment type="subcellular location">
    <subcellularLocation>
        <location evidence="1 7">Cell outer membrane</location>
        <topology evidence="1 7">Multi-pass membrane protein</topology>
    </subcellularLocation>
</comment>
<keyword evidence="3 7" id="KW-1134">Transmembrane beta strand</keyword>
<reference evidence="11 12" key="1">
    <citation type="submission" date="2023-09" db="EMBL/GenBank/DDBJ databases">
        <title>Novel taxa isolated from Blanes Bay.</title>
        <authorList>
            <person name="Rey-Velasco X."/>
            <person name="Lucena T."/>
        </authorList>
    </citation>
    <scope>NUCLEOTIDE SEQUENCE [LARGE SCALE GENOMIC DNA]</scope>
    <source>
        <strain evidence="11 12">S334</strain>
    </source>
</reference>
<evidence type="ECO:0000259" key="10">
    <source>
        <dbReference type="Pfam" id="PF07715"/>
    </source>
</evidence>
<dbReference type="EMBL" id="JAVTTP010000001">
    <property type="protein sequence ID" value="MDT7829329.1"/>
    <property type="molecule type" value="Genomic_DNA"/>
</dbReference>
<dbReference type="InterPro" id="IPR008969">
    <property type="entry name" value="CarboxyPept-like_regulatory"/>
</dbReference>
<keyword evidence="12" id="KW-1185">Reference proteome</keyword>
<sequence length="1015" mass="110813">MKLKTKQLLFFLLFLQLAAIGQAQEISVSGVITDATTNEPVPGVNVVQKNTTNGVASDFDGNYSINVPSDAILIFSALGYSSQEVAVNGRTDLNVVLAEDAALLDEVVVIGYGEVRKKDLTGSVSQVGGDELANLPAARVDQTLQGRASGVQVSQISGEPGAATTIRIRGGNSIQGNNEPLWVIDGIIVGTDYNLSNLNTNDIKSIDILKDAVAVSIYGTRGANGVILVTTKSGAGAPGGTTNVSINAYGGLQSMVTQVDFLNGPEHAAYANEDAAFRNSALPFANLDNVPNVDWIDQVTQSAPVQNVDVSVSGVSENRDVNYYISGNYFDQKGLVRATGIEKYVFRANMDIKLSDMFKVGFRANISKLRQENTKFNIDALYLETTPTRAIFDSEGNYTALDPITDGITPNYEADIRLKQDHNLETNILGNVYLEFRPWENTVFRSTFSPEINDYKRNRFNPGALPDNLITDEGGDARIDNSLRVSFINENTLTYDTDIGENDHLTVLAGFTLQKTEFETNFSRSFGLSNDVTGFNNLSFGADPTRNQLGSGYDSYQLASWLGRINYSLNDKYLFTLVGRVDGSSRFAPGNKYAFFPSGAFAWKLSEEDFIKELNVFSDLKLRASYGLSGSQAIPSYRTLALLDVANTTFNGIENSGVTLGRPENPALKWETTEQLDIGLEMGFFDNRLSLEIDYYQKQTSDLLLNAQIPRQTGFVSKLQNIGQVENRGMEFLVNSINVSNDNFRWSTSLSLSANRNKVTDLGGVDFINLVTPAQQGGTGARIIVGESVPVFTGVRYLGTWKSQAEIDAAGLGGNHDVGGPRFEDTNGDGEITEDDFVVLGSPQPDFYFGIGNTLSYKNIDLDFFFQGTSGNEVFNSLTQTAYFGRSETTKYKETLNRWTPDNPDSDIPRAGAVAALSEIFNNSVMIEDASHIRLKSLRLGYNVPVEKMGLKGIKGINIYAVGTNLFVLSDFRLKDPETSQFDGDSEQESNLTTGFSRGQYPSSRTISVGTQINF</sequence>
<dbReference type="InterPro" id="IPR036942">
    <property type="entry name" value="Beta-barrel_TonB_sf"/>
</dbReference>
<keyword evidence="2 7" id="KW-0813">Transport</keyword>
<protein>
    <submittedName>
        <fullName evidence="11">TonB-dependent receptor</fullName>
    </submittedName>
</protein>
<evidence type="ECO:0000256" key="9">
    <source>
        <dbReference type="SAM" id="SignalP"/>
    </source>
</evidence>
<gene>
    <name evidence="11" type="ORF">RQM65_11685</name>
</gene>
<feature type="chain" id="PRO_5047258672" evidence="9">
    <location>
        <begin position="24"/>
        <end position="1015"/>
    </location>
</feature>
<evidence type="ECO:0000313" key="12">
    <source>
        <dbReference type="Proteomes" id="UP001250656"/>
    </source>
</evidence>
<dbReference type="Pfam" id="PF13715">
    <property type="entry name" value="CarbopepD_reg_2"/>
    <property type="match status" value="1"/>
</dbReference>
<dbReference type="Gene3D" id="2.60.40.1120">
    <property type="entry name" value="Carboxypeptidase-like, regulatory domain"/>
    <property type="match status" value="1"/>
</dbReference>
<dbReference type="SUPFAM" id="SSF56935">
    <property type="entry name" value="Porins"/>
    <property type="match status" value="1"/>
</dbReference>
<proteinExistence type="inferred from homology"/>
<feature type="domain" description="TonB-dependent receptor plug" evidence="10">
    <location>
        <begin position="117"/>
        <end position="226"/>
    </location>
</feature>
<keyword evidence="5 7" id="KW-0472">Membrane</keyword>
<dbReference type="PROSITE" id="PS52016">
    <property type="entry name" value="TONB_DEPENDENT_REC_3"/>
    <property type="match status" value="1"/>
</dbReference>
<evidence type="ECO:0000256" key="4">
    <source>
        <dbReference type="ARBA" id="ARBA00022692"/>
    </source>
</evidence>
<dbReference type="InterPro" id="IPR023997">
    <property type="entry name" value="TonB-dep_OMP_SusC/RagA_CS"/>
</dbReference>
<evidence type="ECO:0000256" key="5">
    <source>
        <dbReference type="ARBA" id="ARBA00023136"/>
    </source>
</evidence>
<accession>A0ABU3L814</accession>
<evidence type="ECO:0000256" key="2">
    <source>
        <dbReference type="ARBA" id="ARBA00022448"/>
    </source>
</evidence>
<dbReference type="SUPFAM" id="SSF49464">
    <property type="entry name" value="Carboxypeptidase regulatory domain-like"/>
    <property type="match status" value="1"/>
</dbReference>
<dbReference type="RefSeq" id="WP_314015197.1">
    <property type="nucleotide sequence ID" value="NZ_JAVTTP010000001.1"/>
</dbReference>
<comment type="caution">
    <text evidence="11">The sequence shown here is derived from an EMBL/GenBank/DDBJ whole genome shotgun (WGS) entry which is preliminary data.</text>
</comment>
<keyword evidence="9" id="KW-0732">Signal</keyword>
<dbReference type="InterPro" id="IPR037066">
    <property type="entry name" value="Plug_dom_sf"/>
</dbReference>
<evidence type="ECO:0000313" key="11">
    <source>
        <dbReference type="EMBL" id="MDT7829329.1"/>
    </source>
</evidence>
<dbReference type="InterPro" id="IPR018247">
    <property type="entry name" value="EF_Hand_1_Ca_BS"/>
</dbReference>
<dbReference type="InterPro" id="IPR039426">
    <property type="entry name" value="TonB-dep_rcpt-like"/>
</dbReference>
<dbReference type="PROSITE" id="PS00018">
    <property type="entry name" value="EF_HAND_1"/>
    <property type="match status" value="1"/>
</dbReference>
<evidence type="ECO:0000256" key="3">
    <source>
        <dbReference type="ARBA" id="ARBA00022452"/>
    </source>
</evidence>
<dbReference type="Gene3D" id="2.170.130.10">
    <property type="entry name" value="TonB-dependent receptor, plug domain"/>
    <property type="match status" value="1"/>
</dbReference>
<dbReference type="InterPro" id="IPR012910">
    <property type="entry name" value="Plug_dom"/>
</dbReference>
<evidence type="ECO:0000256" key="1">
    <source>
        <dbReference type="ARBA" id="ARBA00004571"/>
    </source>
</evidence>
<keyword evidence="11" id="KW-0675">Receptor</keyword>